<organism evidence="1 2">
    <name type="scientific">Hamiltosporidium tvaerminnensis</name>
    <dbReference type="NCBI Taxonomy" id="1176355"/>
    <lineage>
        <taxon>Eukaryota</taxon>
        <taxon>Fungi</taxon>
        <taxon>Fungi incertae sedis</taxon>
        <taxon>Microsporidia</taxon>
        <taxon>Dubosqiidae</taxon>
        <taxon>Hamiltosporidium</taxon>
    </lineage>
</organism>
<dbReference type="EMBL" id="PITK01000002">
    <property type="protein sequence ID" value="TBU21021.1"/>
    <property type="molecule type" value="Genomic_DNA"/>
</dbReference>
<proteinExistence type="predicted"/>
<comment type="caution">
    <text evidence="1">The sequence shown here is derived from an EMBL/GenBank/DDBJ whole genome shotgun (WGS) entry which is preliminary data.</text>
</comment>
<name>A0A4Q9M5Y5_9MICR</name>
<accession>A0A4Q9M5Y5</accession>
<dbReference type="Proteomes" id="UP000292282">
    <property type="component" value="Unassembled WGS sequence"/>
</dbReference>
<protein>
    <submittedName>
        <fullName evidence="1">Uncharacterized protein</fullName>
    </submittedName>
</protein>
<reference evidence="1 2" key="1">
    <citation type="submission" date="2017-12" db="EMBL/GenBank/DDBJ databases">
        <authorList>
            <person name="Pombert J.-F."/>
            <person name="Haag K.L."/>
            <person name="Ebert D."/>
        </authorList>
    </citation>
    <scope>NUCLEOTIDE SEQUENCE [LARGE SCALE GENOMIC DNA]</scope>
    <source>
        <strain evidence="1">IL-G-3</strain>
    </source>
</reference>
<gene>
    <name evidence="1" type="ORF">CWI38_0002p0050</name>
</gene>
<evidence type="ECO:0000313" key="2">
    <source>
        <dbReference type="Proteomes" id="UP000292282"/>
    </source>
</evidence>
<evidence type="ECO:0000313" key="1">
    <source>
        <dbReference type="EMBL" id="TBU21021.1"/>
    </source>
</evidence>
<sequence>MEDRSPLVTSYNKQRILQANSAPGMSEKNAENSWEKALLSVIERAELHQTPKSPLKHVYNAEYSEPTINVKEESDLEESSEVIKMEEKNI</sequence>
<dbReference type="AlphaFoldDB" id="A0A4Q9M5Y5"/>
<dbReference type="VEuPathDB" id="MicrosporidiaDB:CWI38_0002p0050"/>
<keyword evidence="2" id="KW-1185">Reference proteome</keyword>